<reference evidence="2 3" key="1">
    <citation type="submission" date="2016-03" db="EMBL/GenBank/DDBJ databases">
        <title>EvidentialGene: Evidence-directed Construction of Genes on Genomes.</title>
        <authorList>
            <person name="Gilbert D.G."/>
            <person name="Choi J.-H."/>
            <person name="Mockaitis K."/>
            <person name="Colbourne J."/>
            <person name="Pfrender M."/>
        </authorList>
    </citation>
    <scope>NUCLEOTIDE SEQUENCE [LARGE SCALE GENOMIC DNA]</scope>
    <source>
        <strain evidence="2 3">Xinb3</strain>
        <tissue evidence="2">Complete organism</tissue>
    </source>
</reference>
<organism evidence="2 3">
    <name type="scientific">Daphnia magna</name>
    <dbReference type="NCBI Taxonomy" id="35525"/>
    <lineage>
        <taxon>Eukaryota</taxon>
        <taxon>Metazoa</taxon>
        <taxon>Ecdysozoa</taxon>
        <taxon>Arthropoda</taxon>
        <taxon>Crustacea</taxon>
        <taxon>Branchiopoda</taxon>
        <taxon>Diplostraca</taxon>
        <taxon>Cladocera</taxon>
        <taxon>Anomopoda</taxon>
        <taxon>Daphniidae</taxon>
        <taxon>Daphnia</taxon>
    </lineage>
</organism>
<dbReference type="OrthoDB" id="6369919at2759"/>
<evidence type="ECO:0000313" key="2">
    <source>
        <dbReference type="EMBL" id="KZR97787.1"/>
    </source>
</evidence>
<proteinExistence type="predicted"/>
<sequence>MKGNQHEEYSRQWKKAQELANQHLFKAQTKQKKYYYDGTKSVKYNPGDLVLLKAPPQARKFIKRWNGPFKIIRVFSEITYEIQNITNEKQKSIVYCNRLKPYVARDVPAKQEQEIVREKADTTTIRRRPGRPKKQPGLEQPIISFLDPRMLFPNPKDQTNSDFRTTSQYNLRSRNQASNF</sequence>
<dbReference type="AlphaFoldDB" id="A0A164FGU6"/>
<accession>A0A164FGU6</accession>
<gene>
    <name evidence="2" type="ORF">APZ42_007143</name>
</gene>
<evidence type="ECO:0000313" key="3">
    <source>
        <dbReference type="Proteomes" id="UP000076858"/>
    </source>
</evidence>
<evidence type="ECO:0000259" key="1">
    <source>
        <dbReference type="Pfam" id="PF22938"/>
    </source>
</evidence>
<keyword evidence="3" id="KW-1185">Reference proteome</keyword>
<comment type="caution">
    <text evidence="2">The sequence shown here is derived from an EMBL/GenBank/DDBJ whole genome shotgun (WGS) entry which is preliminary data.</text>
</comment>
<dbReference type="Pfam" id="PF22938">
    <property type="entry name" value="Integrase_p58_C"/>
    <property type="match status" value="1"/>
</dbReference>
<feature type="domain" description="Integrase p58-like C-terminal" evidence="1">
    <location>
        <begin position="67"/>
        <end position="101"/>
    </location>
</feature>
<protein>
    <recommendedName>
        <fullName evidence="1">Integrase p58-like C-terminal domain-containing protein</fullName>
    </recommendedName>
</protein>
<dbReference type="Proteomes" id="UP000076858">
    <property type="component" value="Unassembled WGS sequence"/>
</dbReference>
<dbReference type="EMBL" id="LRGB01020122">
    <property type="protein sequence ID" value="KZR97787.1"/>
    <property type="molecule type" value="Genomic_DNA"/>
</dbReference>
<name>A0A164FGU6_9CRUS</name>
<dbReference type="InterPro" id="IPR054465">
    <property type="entry name" value="Integrase_p58-like_C"/>
</dbReference>